<feature type="compositionally biased region" description="Basic and acidic residues" evidence="4">
    <location>
        <begin position="26"/>
        <end position="35"/>
    </location>
</feature>
<accession>A0A8H8BWC0</accession>
<dbReference type="GO" id="GO:0031048">
    <property type="term" value="P:regulatory ncRNA-mediated heterochromatin formation"/>
    <property type="evidence" value="ECO:0007669"/>
    <property type="project" value="TreeGrafter"/>
</dbReference>
<feature type="compositionally biased region" description="Basic residues" evidence="4">
    <location>
        <begin position="49"/>
        <end position="58"/>
    </location>
</feature>
<name>A0A8H8BWC0_9HELO</name>
<dbReference type="Gene3D" id="1.25.40.10">
    <property type="entry name" value="Tetratricopeptide repeat domain"/>
    <property type="match status" value="1"/>
</dbReference>
<evidence type="ECO:0000256" key="2">
    <source>
        <dbReference type="ARBA" id="ARBA00009265"/>
    </source>
</evidence>
<evidence type="ECO:0000313" key="5">
    <source>
        <dbReference type="EMBL" id="KAG4426129.1"/>
    </source>
</evidence>
<comment type="subcellular location">
    <subcellularLocation>
        <location evidence="1">Nucleus</location>
    </subcellularLocation>
</comment>
<sequence length="907" mass="103360">MSASKATIPKFGSFKPKPVVPTAEPARQKAESRSDGKHRHRDSNEKEERRRHHKRHRSTSREKPLTKLNEEPTRASPEASSPDIFIIDRKGDIKNLVYGSVHRYSVPPFYRYGSGYVLGASLDVKINRSEGEDKGIVLSNWRMPRSREKYIFSKVERERPRLLKIRPEVLAEASANVDLDFVPLQALRGKKRKRSVGVESSDDEEKRDYRSIYGKPKNGGQPADEDLQYATETGSSGSDAGRVIKMDSSIRQKSVELSRKVEESPQDITAWLALIDHQDVLMKAGDDRRRITSAEIKSTAEIKIHMYEKALEKMVSLQDRERLLLGLMAEGTKIWEVKVQSDRWEKISQDNIGSLLLWTSYLNFKQSTFTIFRYEEVREAYLKRIRLLQATIENASEDARMVLYRQLLYIMLRLTLFIREAGYTELAVAIWQGLLEMNFSAPNQPFTKSALMDSFKDFWESEVSRIGEAGSLGWKHFAANSDDFDVPDTLTDEVDDSLNNSDIFRSWAAAERVRMKCSRIPARTMDEVVEDDPYRVIMFSDIEDFLMLLPPNSETLHKHCIEAFILFCRLPPLITAESEFSWKWANDPFVRNELLECTPSWTKNEYFAASRIEEADVGKPSFLHNTFPLCRSTPDLLFGKTLAGNDYFGSPPSQESPFSSRYSGDNGPVSIIWIRHTLTQLLQAHFTEDLAEYYLAFEYHHSPSTIKKVAKGLLKQHPSSLRLYNAYAMIEWSRGNKDIANGVFTAALNMSSSNGPNQSRSEDSQSIDAILLWRNWAWLHLEATDNTLALQTLLSIVDGKPDHSINLSPTVLLRSKQYLSSTRDFLCSAGDFGRAVLYTECLALLTYLTSPPTTEPQSPAQGSILPTLKIYTTFNTTLLSRTTTTIHLHILTLHQSLTRLLTHHISI</sequence>
<keyword evidence="3" id="KW-0539">Nucleus</keyword>
<keyword evidence="6" id="KW-1185">Reference proteome</keyword>
<dbReference type="Pfam" id="PF08424">
    <property type="entry name" value="NRDE-2"/>
    <property type="match status" value="1"/>
</dbReference>
<comment type="similarity">
    <text evidence="2">Belongs to the NRDE2 family.</text>
</comment>
<evidence type="ECO:0000256" key="3">
    <source>
        <dbReference type="ARBA" id="ARBA00023242"/>
    </source>
</evidence>
<dbReference type="InterPro" id="IPR013633">
    <property type="entry name" value="NRDE-2"/>
</dbReference>
<dbReference type="OrthoDB" id="297219at2759"/>
<organism evidence="5 6">
    <name type="scientific">Cadophora malorum</name>
    <dbReference type="NCBI Taxonomy" id="108018"/>
    <lineage>
        <taxon>Eukaryota</taxon>
        <taxon>Fungi</taxon>
        <taxon>Dikarya</taxon>
        <taxon>Ascomycota</taxon>
        <taxon>Pezizomycotina</taxon>
        <taxon>Leotiomycetes</taxon>
        <taxon>Helotiales</taxon>
        <taxon>Ploettnerulaceae</taxon>
        <taxon>Cadophora</taxon>
    </lineage>
</organism>
<feature type="region of interest" description="Disordered" evidence="4">
    <location>
        <begin position="192"/>
        <end position="245"/>
    </location>
</feature>
<feature type="compositionally biased region" description="Basic and acidic residues" evidence="4">
    <location>
        <begin position="59"/>
        <end position="73"/>
    </location>
</feature>
<dbReference type="AlphaFoldDB" id="A0A8H8BWC0"/>
<gene>
    <name evidence="5" type="ORF">IFR04_000595</name>
</gene>
<feature type="non-terminal residue" evidence="5">
    <location>
        <position position="1"/>
    </location>
</feature>
<feature type="region of interest" description="Disordered" evidence="4">
    <location>
        <begin position="1"/>
        <end position="83"/>
    </location>
</feature>
<proteinExistence type="inferred from homology"/>
<dbReference type="InterPro" id="IPR011990">
    <property type="entry name" value="TPR-like_helical_dom_sf"/>
</dbReference>
<protein>
    <recommendedName>
        <fullName evidence="7">DUF1740-domain-containing protein</fullName>
    </recommendedName>
</protein>
<evidence type="ECO:0000313" key="6">
    <source>
        <dbReference type="Proteomes" id="UP000664132"/>
    </source>
</evidence>
<dbReference type="EMBL" id="JAFJYH010000004">
    <property type="protein sequence ID" value="KAG4426129.1"/>
    <property type="molecule type" value="Genomic_DNA"/>
</dbReference>
<comment type="caution">
    <text evidence="5">The sequence shown here is derived from an EMBL/GenBank/DDBJ whole genome shotgun (WGS) entry which is preliminary data.</text>
</comment>
<evidence type="ECO:0000256" key="1">
    <source>
        <dbReference type="ARBA" id="ARBA00004123"/>
    </source>
</evidence>
<dbReference type="Proteomes" id="UP000664132">
    <property type="component" value="Unassembled WGS sequence"/>
</dbReference>
<dbReference type="GO" id="GO:0071013">
    <property type="term" value="C:catalytic step 2 spliceosome"/>
    <property type="evidence" value="ECO:0007669"/>
    <property type="project" value="TreeGrafter"/>
</dbReference>
<dbReference type="GO" id="GO:1902369">
    <property type="term" value="P:negative regulation of RNA catabolic process"/>
    <property type="evidence" value="ECO:0007669"/>
    <property type="project" value="TreeGrafter"/>
</dbReference>
<evidence type="ECO:0000256" key="4">
    <source>
        <dbReference type="SAM" id="MobiDB-lite"/>
    </source>
</evidence>
<dbReference type="PANTHER" id="PTHR13471:SF0">
    <property type="entry name" value="NUCLEAR EXOSOME REGULATOR NRDE2"/>
    <property type="match status" value="1"/>
</dbReference>
<reference evidence="5" key="1">
    <citation type="submission" date="2021-02" db="EMBL/GenBank/DDBJ databases">
        <title>Genome sequence Cadophora malorum strain M34.</title>
        <authorList>
            <person name="Stefanovic E."/>
            <person name="Vu D."/>
            <person name="Scully C."/>
            <person name="Dijksterhuis J."/>
            <person name="Roader J."/>
            <person name="Houbraken J."/>
        </authorList>
    </citation>
    <scope>NUCLEOTIDE SEQUENCE</scope>
    <source>
        <strain evidence="5">M34</strain>
    </source>
</reference>
<dbReference type="PANTHER" id="PTHR13471">
    <property type="entry name" value="TETRATRICOPEPTIDE-LIKE HELICAL"/>
    <property type="match status" value="1"/>
</dbReference>
<evidence type="ECO:0008006" key="7">
    <source>
        <dbReference type="Google" id="ProtNLM"/>
    </source>
</evidence>